<dbReference type="Pfam" id="PF12838">
    <property type="entry name" value="Fer4_7"/>
    <property type="match status" value="2"/>
</dbReference>
<feature type="binding site" evidence="6">
    <location>
        <position position="68"/>
    </location>
    <ligand>
        <name>[4Fe-4S] cluster</name>
        <dbReference type="ChEBI" id="CHEBI:49883"/>
        <label>2</label>
    </ligand>
</feature>
<feature type="binding site" evidence="6">
    <location>
        <position position="141"/>
    </location>
    <ligand>
        <name>[4Fe-4S] cluster</name>
        <dbReference type="ChEBI" id="CHEBI:49883"/>
        <label>3</label>
    </ligand>
</feature>
<feature type="domain" description="4Fe-4S ferredoxin-type" evidence="7">
    <location>
        <begin position="24"/>
        <end position="53"/>
    </location>
</feature>
<dbReference type="SUPFAM" id="SSF54862">
    <property type="entry name" value="4Fe-4S ferredoxins"/>
    <property type="match status" value="1"/>
</dbReference>
<dbReference type="PROSITE" id="PS51379">
    <property type="entry name" value="4FE4S_FER_2"/>
    <property type="match status" value="3"/>
</dbReference>
<keyword evidence="6" id="KW-0963">Cytoplasm</keyword>
<dbReference type="InterPro" id="IPR004496">
    <property type="entry name" value="NapF"/>
</dbReference>
<comment type="subunit">
    <text evidence="6">Interacts with the cytoplasmic NapA precursor.</text>
</comment>
<feature type="binding site" evidence="6">
    <location>
        <position position="135"/>
    </location>
    <ligand>
        <name>[4Fe-4S] cluster</name>
        <dbReference type="ChEBI" id="CHEBI:49883"/>
        <label>3</label>
    </ligand>
</feature>
<dbReference type="CDD" id="cd10564">
    <property type="entry name" value="NapF_like"/>
    <property type="match status" value="1"/>
</dbReference>
<keyword evidence="3 6" id="KW-0677">Repeat</keyword>
<comment type="similarity">
    <text evidence="6">Belongs to the NapF family.</text>
</comment>
<evidence type="ECO:0000256" key="1">
    <source>
        <dbReference type="ARBA" id="ARBA00022485"/>
    </source>
</evidence>
<evidence type="ECO:0000256" key="3">
    <source>
        <dbReference type="ARBA" id="ARBA00022737"/>
    </source>
</evidence>
<evidence type="ECO:0000256" key="6">
    <source>
        <dbReference type="HAMAP-Rule" id="MF_02201"/>
    </source>
</evidence>
<keyword evidence="2 6" id="KW-0479">Metal-binding</keyword>
<comment type="subcellular location">
    <subcellularLocation>
        <location evidence="6">Cytoplasm</location>
    </subcellularLocation>
</comment>
<dbReference type="GO" id="GO:0005737">
    <property type="term" value="C:cytoplasm"/>
    <property type="evidence" value="ECO:0007669"/>
    <property type="project" value="UniProtKB-SubCell"/>
</dbReference>
<keyword evidence="4 6" id="KW-0408">Iron</keyword>
<keyword evidence="5 6" id="KW-0411">Iron-sulfur</keyword>
<accession>A0A1G8R552</accession>
<name>A0A1G8R552_9GAMM</name>
<dbReference type="EMBL" id="FNEM01000005">
    <property type="protein sequence ID" value="SDJ12068.1"/>
    <property type="molecule type" value="Genomic_DNA"/>
</dbReference>
<dbReference type="GO" id="GO:0046872">
    <property type="term" value="F:metal ion binding"/>
    <property type="evidence" value="ECO:0007669"/>
    <property type="project" value="UniProtKB-KW"/>
</dbReference>
<dbReference type="Gene3D" id="3.30.70.20">
    <property type="match status" value="2"/>
</dbReference>
<dbReference type="InterPro" id="IPR017896">
    <property type="entry name" value="4Fe4S_Fe-S-bd"/>
</dbReference>
<dbReference type="InterPro" id="IPR017900">
    <property type="entry name" value="4Fe4S_Fe_S_CS"/>
</dbReference>
<feature type="binding site" evidence="6">
    <location>
        <position position="145"/>
    </location>
    <ligand>
        <name>[4Fe-4S] cluster</name>
        <dbReference type="ChEBI" id="CHEBI:49883"/>
        <label>3</label>
    </ligand>
</feature>
<feature type="binding site" evidence="6">
    <location>
        <position position="36"/>
    </location>
    <ligand>
        <name>[4Fe-4S] cluster</name>
        <dbReference type="ChEBI" id="CHEBI:49883"/>
        <label>1</label>
    </ligand>
</feature>
<keyword evidence="1 6" id="KW-0004">4Fe-4S</keyword>
<comment type="function">
    <text evidence="6">Could be involved in the maturation of NapA, the catalytic subunit of the periplasmic nitrate reductase, before its export into the periplasm.</text>
</comment>
<gene>
    <name evidence="6" type="primary">napF</name>
    <name evidence="8" type="ORF">SAMN04488540_10562</name>
</gene>
<evidence type="ECO:0000313" key="8">
    <source>
        <dbReference type="EMBL" id="SDJ12068.1"/>
    </source>
</evidence>
<feature type="binding site" evidence="6">
    <location>
        <position position="39"/>
    </location>
    <ligand>
        <name>[4Fe-4S] cluster</name>
        <dbReference type="ChEBI" id="CHEBI:49883"/>
        <label>1</label>
    </ligand>
</feature>
<sequence>MGRAPLWRRMNGKPADVIRMPHLVSEAHFTDGCSRCQKCVERCETGVIVIGAGGFPELDFDKAECSFCGRCATVCPEPLFLPAEDAPWPYVVALSDSCLTFKGIECRSCADACEEAAIVFKPAIGISHPILSTACTGCGACLSRCPSQSLSLKQELKEPSHD</sequence>
<feature type="binding site" evidence="6">
    <location>
        <position position="138"/>
    </location>
    <ligand>
        <name>[4Fe-4S] cluster</name>
        <dbReference type="ChEBI" id="CHEBI:49883"/>
        <label>3</label>
    </ligand>
</feature>
<organism evidence="8 9">
    <name type="scientific">Ferrimonas sediminum</name>
    <dbReference type="NCBI Taxonomy" id="718193"/>
    <lineage>
        <taxon>Bacteria</taxon>
        <taxon>Pseudomonadati</taxon>
        <taxon>Pseudomonadota</taxon>
        <taxon>Gammaproteobacteria</taxon>
        <taxon>Alteromonadales</taxon>
        <taxon>Ferrimonadaceae</taxon>
        <taxon>Ferrimonas</taxon>
    </lineage>
</organism>
<dbReference type="InterPro" id="IPR050157">
    <property type="entry name" value="PSI_iron-sulfur_center"/>
</dbReference>
<feature type="binding site" evidence="6">
    <location>
        <position position="71"/>
    </location>
    <ligand>
        <name>[4Fe-4S] cluster</name>
        <dbReference type="ChEBI" id="CHEBI:49883"/>
        <label>2</label>
    </ligand>
</feature>
<dbReference type="PANTHER" id="PTHR24960:SF79">
    <property type="entry name" value="PHOTOSYSTEM I IRON-SULFUR CENTER"/>
    <property type="match status" value="1"/>
</dbReference>
<dbReference type="PROSITE" id="PS00198">
    <property type="entry name" value="4FE4S_FER_1"/>
    <property type="match status" value="2"/>
</dbReference>
<evidence type="ECO:0000256" key="5">
    <source>
        <dbReference type="ARBA" id="ARBA00023014"/>
    </source>
</evidence>
<comment type="cofactor">
    <cofactor evidence="6">
        <name>[4Fe-4S] cluster</name>
        <dbReference type="ChEBI" id="CHEBI:49883"/>
    </cofactor>
</comment>
<feature type="binding site" evidence="6">
    <location>
        <position position="65"/>
    </location>
    <ligand>
        <name>[4Fe-4S] cluster</name>
        <dbReference type="ChEBI" id="CHEBI:49883"/>
        <label>2</label>
    </ligand>
</feature>
<evidence type="ECO:0000256" key="4">
    <source>
        <dbReference type="ARBA" id="ARBA00023004"/>
    </source>
</evidence>
<feature type="domain" description="4Fe-4S ferredoxin-type" evidence="7">
    <location>
        <begin position="54"/>
        <end position="85"/>
    </location>
</feature>
<evidence type="ECO:0000259" key="7">
    <source>
        <dbReference type="PROSITE" id="PS51379"/>
    </source>
</evidence>
<dbReference type="AlphaFoldDB" id="A0A1G8R552"/>
<reference evidence="9" key="1">
    <citation type="submission" date="2016-10" db="EMBL/GenBank/DDBJ databases">
        <authorList>
            <person name="Varghese N."/>
            <person name="Submissions S."/>
        </authorList>
    </citation>
    <scope>NUCLEOTIDE SEQUENCE [LARGE SCALE GENOMIC DNA]</scope>
    <source>
        <strain evidence="9">DSM 23317</strain>
    </source>
</reference>
<dbReference type="NCBIfam" id="TIGR00402">
    <property type="entry name" value="napF"/>
    <property type="match status" value="1"/>
</dbReference>
<dbReference type="GO" id="GO:0051539">
    <property type="term" value="F:4 iron, 4 sulfur cluster binding"/>
    <property type="evidence" value="ECO:0007669"/>
    <property type="project" value="UniProtKB-UniRule"/>
</dbReference>
<feature type="binding site" evidence="6">
    <location>
        <position position="33"/>
    </location>
    <ligand>
        <name>[4Fe-4S] cluster</name>
        <dbReference type="ChEBI" id="CHEBI:49883"/>
        <label>1</label>
    </ligand>
</feature>
<dbReference type="RefSeq" id="WP_090364557.1">
    <property type="nucleotide sequence ID" value="NZ_FNEM01000005.1"/>
</dbReference>
<dbReference type="PANTHER" id="PTHR24960">
    <property type="entry name" value="PHOTOSYSTEM I IRON-SULFUR CENTER-RELATED"/>
    <property type="match status" value="1"/>
</dbReference>
<evidence type="ECO:0000256" key="2">
    <source>
        <dbReference type="ARBA" id="ARBA00022723"/>
    </source>
</evidence>
<dbReference type="HAMAP" id="MF_02201">
    <property type="entry name" value="NapF"/>
    <property type="match status" value="1"/>
</dbReference>
<dbReference type="Proteomes" id="UP000199527">
    <property type="component" value="Unassembled WGS sequence"/>
</dbReference>
<feature type="binding site" evidence="6">
    <location>
        <position position="43"/>
    </location>
    <ligand>
        <name>[4Fe-4S] cluster</name>
        <dbReference type="ChEBI" id="CHEBI:49883"/>
        <label>1</label>
    </ligand>
</feature>
<protein>
    <recommendedName>
        <fullName evidence="6">Ferredoxin-type protein NapF</fullName>
    </recommendedName>
</protein>
<keyword evidence="9" id="KW-1185">Reference proteome</keyword>
<evidence type="ECO:0000313" key="9">
    <source>
        <dbReference type="Proteomes" id="UP000199527"/>
    </source>
</evidence>
<feature type="binding site" evidence="6">
    <location>
        <position position="75"/>
    </location>
    <ligand>
        <name>[4Fe-4S] cluster</name>
        <dbReference type="ChEBI" id="CHEBI:49883"/>
        <label>2</label>
    </ligand>
</feature>
<dbReference type="OrthoDB" id="9808559at2"/>
<proteinExistence type="inferred from homology"/>
<feature type="domain" description="4Fe-4S ferredoxin-type" evidence="7">
    <location>
        <begin position="127"/>
        <end position="155"/>
    </location>
</feature>